<dbReference type="PANTHER" id="PTHR44846">
    <property type="entry name" value="MANNOSYL-D-GLYCERATE TRANSPORT/METABOLISM SYSTEM REPRESSOR MNGR-RELATED"/>
    <property type="match status" value="1"/>
</dbReference>
<dbReference type="PRINTS" id="PR00035">
    <property type="entry name" value="HTHGNTR"/>
</dbReference>
<keyword evidence="1" id="KW-0805">Transcription regulation</keyword>
<dbReference type="PROSITE" id="PS50949">
    <property type="entry name" value="HTH_GNTR"/>
    <property type="match status" value="2"/>
</dbReference>
<dbReference type="InterPro" id="IPR000524">
    <property type="entry name" value="Tscrpt_reg_HTH_GntR"/>
</dbReference>
<dbReference type="GO" id="GO:0003700">
    <property type="term" value="F:DNA-binding transcription factor activity"/>
    <property type="evidence" value="ECO:0007669"/>
    <property type="project" value="InterPro"/>
</dbReference>
<dbReference type="InterPro" id="IPR036388">
    <property type="entry name" value="WH-like_DNA-bd_sf"/>
</dbReference>
<evidence type="ECO:0000259" key="4">
    <source>
        <dbReference type="PROSITE" id="PS50949"/>
    </source>
</evidence>
<evidence type="ECO:0000256" key="3">
    <source>
        <dbReference type="ARBA" id="ARBA00023163"/>
    </source>
</evidence>
<dbReference type="SUPFAM" id="SSF46785">
    <property type="entry name" value="Winged helix' DNA-binding domain"/>
    <property type="match status" value="2"/>
</dbReference>
<feature type="domain" description="HTH gntR-type" evidence="4">
    <location>
        <begin position="15"/>
        <end position="83"/>
    </location>
</feature>
<evidence type="ECO:0000313" key="5">
    <source>
        <dbReference type="EMBL" id="KAB8178341.1"/>
    </source>
</evidence>
<evidence type="ECO:0000256" key="1">
    <source>
        <dbReference type="ARBA" id="ARBA00023015"/>
    </source>
</evidence>
<reference evidence="5 6" key="1">
    <citation type="submission" date="2019-10" db="EMBL/GenBank/DDBJ databases">
        <title>Nonomuraea sp. nov., isolated from Phyllanthus amarus.</title>
        <authorList>
            <person name="Klykleung N."/>
            <person name="Tanasupawat S."/>
        </authorList>
    </citation>
    <scope>NUCLEOTIDE SEQUENCE [LARGE SCALE GENOMIC DNA]</scope>
    <source>
        <strain evidence="5 6">CR1-09</strain>
    </source>
</reference>
<keyword evidence="2" id="KW-0238">DNA-binding</keyword>
<dbReference type="InterPro" id="IPR036390">
    <property type="entry name" value="WH_DNA-bd_sf"/>
</dbReference>
<sequence>MHTAPERRKAWLTGQRVSGKLAERLRERITTGVYPAGQALPSEIALTAEFRVARNTVRRALRALEAEGLIVTVPSKGRLVQGADAPVDASYRYQLIARELRRRIERGDLGAGDLLPSEAELRWLYEASRNTVRQAFAELEREGLIVSRQGKGRFVRSDE</sequence>
<evidence type="ECO:0000313" key="6">
    <source>
        <dbReference type="Proteomes" id="UP000313066"/>
    </source>
</evidence>
<name>A0A5N6BB96_9ACTN</name>
<feature type="domain" description="HTH gntR-type" evidence="4">
    <location>
        <begin position="90"/>
        <end position="158"/>
    </location>
</feature>
<accession>A0A5N6BB96</accession>
<protein>
    <submittedName>
        <fullName evidence="5">GntR family transcriptional regulator</fullName>
    </submittedName>
</protein>
<dbReference type="AlphaFoldDB" id="A0A5N6BB96"/>
<dbReference type="RefSeq" id="WP_139579855.1">
    <property type="nucleotide sequence ID" value="NZ_VDMA02000028.1"/>
</dbReference>
<dbReference type="GO" id="GO:0045892">
    <property type="term" value="P:negative regulation of DNA-templated transcription"/>
    <property type="evidence" value="ECO:0007669"/>
    <property type="project" value="TreeGrafter"/>
</dbReference>
<dbReference type="InterPro" id="IPR050679">
    <property type="entry name" value="Bact_HTH_transcr_reg"/>
</dbReference>
<dbReference type="Pfam" id="PF00392">
    <property type="entry name" value="GntR"/>
    <property type="match status" value="2"/>
</dbReference>
<dbReference type="EMBL" id="VDMA02000028">
    <property type="protein sequence ID" value="KAB8178341.1"/>
    <property type="molecule type" value="Genomic_DNA"/>
</dbReference>
<organism evidence="5 6">
    <name type="scientific">Microbispora catharanthi</name>
    <dbReference type="NCBI Taxonomy" id="1712871"/>
    <lineage>
        <taxon>Bacteria</taxon>
        <taxon>Bacillati</taxon>
        <taxon>Actinomycetota</taxon>
        <taxon>Actinomycetes</taxon>
        <taxon>Streptosporangiales</taxon>
        <taxon>Streptosporangiaceae</taxon>
        <taxon>Microbispora</taxon>
    </lineage>
</organism>
<comment type="caution">
    <text evidence="5">The sequence shown here is derived from an EMBL/GenBank/DDBJ whole genome shotgun (WGS) entry which is preliminary data.</text>
</comment>
<dbReference type="SMART" id="SM00345">
    <property type="entry name" value="HTH_GNTR"/>
    <property type="match status" value="2"/>
</dbReference>
<gene>
    <name evidence="5" type="ORF">FH610_036865</name>
</gene>
<dbReference type="CDD" id="cd07377">
    <property type="entry name" value="WHTH_GntR"/>
    <property type="match status" value="2"/>
</dbReference>
<keyword evidence="6" id="KW-1185">Reference proteome</keyword>
<evidence type="ECO:0000256" key="2">
    <source>
        <dbReference type="ARBA" id="ARBA00023125"/>
    </source>
</evidence>
<dbReference type="PANTHER" id="PTHR44846:SF17">
    <property type="entry name" value="GNTR-FAMILY TRANSCRIPTIONAL REGULATOR"/>
    <property type="match status" value="1"/>
</dbReference>
<dbReference type="Proteomes" id="UP000313066">
    <property type="component" value="Unassembled WGS sequence"/>
</dbReference>
<keyword evidence="3" id="KW-0804">Transcription</keyword>
<dbReference type="Gene3D" id="1.10.10.10">
    <property type="entry name" value="Winged helix-like DNA-binding domain superfamily/Winged helix DNA-binding domain"/>
    <property type="match status" value="2"/>
</dbReference>
<proteinExistence type="predicted"/>
<dbReference type="GO" id="GO:0003677">
    <property type="term" value="F:DNA binding"/>
    <property type="evidence" value="ECO:0007669"/>
    <property type="project" value="UniProtKB-KW"/>
</dbReference>